<evidence type="ECO:0000313" key="4">
    <source>
        <dbReference type="Proteomes" id="UP000034705"/>
    </source>
</evidence>
<feature type="domain" description="RNA polymerase alpha subunit C-terminal" evidence="2">
    <location>
        <begin position="15"/>
        <end position="73"/>
    </location>
</feature>
<feature type="region of interest" description="Disordered" evidence="1">
    <location>
        <begin position="111"/>
        <end position="131"/>
    </location>
</feature>
<dbReference type="Pfam" id="PF03118">
    <property type="entry name" value="RNA_pol_A_CTD"/>
    <property type="match status" value="1"/>
</dbReference>
<dbReference type="AlphaFoldDB" id="A0A0G1PKI6"/>
<evidence type="ECO:0000256" key="1">
    <source>
        <dbReference type="SAM" id="MobiDB-lite"/>
    </source>
</evidence>
<dbReference type="GO" id="GO:0003899">
    <property type="term" value="F:DNA-directed RNA polymerase activity"/>
    <property type="evidence" value="ECO:0007669"/>
    <property type="project" value="InterPro"/>
</dbReference>
<sequence length="244" mass="28172">MPLPTLNEEASDFVDRLLVPCTELNWSKRAENRLYEASIETLAHLVARTEEEIHSLRNLGKKTLNEIKEMLAELRFSLGMDLRKYQAHINAELEKKDMPLLEDWNEEKKMYERKRRPSHPPKPQEEQAAMNDEQTLSTLLESAKHQLEQRLRQIVDEISAFSKLLDALRLGIGVNVQEGTTHSAICFFFQKHGMNPTVQQIHDHVDALGKKKAALKSALYLRGLYPLDLVITALRAHEQYDRPL</sequence>
<accession>A0A0G1PKI6</accession>
<dbReference type="EMBL" id="LCMG01000010">
    <property type="protein sequence ID" value="KKU33334.1"/>
    <property type="molecule type" value="Genomic_DNA"/>
</dbReference>
<keyword evidence="3" id="KW-0804">Transcription</keyword>
<keyword evidence="3" id="KW-0240">DNA-directed RNA polymerase</keyword>
<reference evidence="3 4" key="1">
    <citation type="journal article" date="2015" name="Nature">
        <title>rRNA introns, odd ribosomes, and small enigmatic genomes across a large radiation of phyla.</title>
        <authorList>
            <person name="Brown C.T."/>
            <person name="Hug L.A."/>
            <person name="Thomas B.C."/>
            <person name="Sharon I."/>
            <person name="Castelle C.J."/>
            <person name="Singh A."/>
            <person name="Wilkins M.J."/>
            <person name="Williams K.H."/>
            <person name="Banfield J.F."/>
        </authorList>
    </citation>
    <scope>NUCLEOTIDE SEQUENCE [LARGE SCALE GENOMIC DNA]</scope>
</reference>
<proteinExistence type="predicted"/>
<dbReference type="GO" id="GO:0006351">
    <property type="term" value="P:DNA-templated transcription"/>
    <property type="evidence" value="ECO:0007669"/>
    <property type="project" value="InterPro"/>
</dbReference>
<organism evidence="3 4">
    <name type="scientific">Candidatus Uhrbacteria bacterium GW2011_GWF2_46_218</name>
    <dbReference type="NCBI Taxonomy" id="1619001"/>
    <lineage>
        <taxon>Bacteria</taxon>
        <taxon>Candidatus Uhriibacteriota</taxon>
    </lineage>
</organism>
<evidence type="ECO:0000259" key="2">
    <source>
        <dbReference type="Pfam" id="PF03118"/>
    </source>
</evidence>
<protein>
    <submittedName>
        <fullName evidence="3">DNA-directed RNA polymerase subunit alpha</fullName>
    </submittedName>
</protein>
<dbReference type="GO" id="GO:0003677">
    <property type="term" value="F:DNA binding"/>
    <property type="evidence" value="ECO:0007669"/>
    <property type="project" value="InterPro"/>
</dbReference>
<comment type="caution">
    <text evidence="3">The sequence shown here is derived from an EMBL/GenBank/DDBJ whole genome shotgun (WGS) entry which is preliminary data.</text>
</comment>
<dbReference type="GO" id="GO:0000428">
    <property type="term" value="C:DNA-directed RNA polymerase complex"/>
    <property type="evidence" value="ECO:0007669"/>
    <property type="project" value="UniProtKB-KW"/>
</dbReference>
<gene>
    <name evidence="3" type="ORF">UX45_C0010G0019</name>
</gene>
<dbReference type="InterPro" id="IPR011260">
    <property type="entry name" value="RNAP_asu_C"/>
</dbReference>
<dbReference type="SUPFAM" id="SSF47789">
    <property type="entry name" value="C-terminal domain of RNA polymerase alpha subunit"/>
    <property type="match status" value="1"/>
</dbReference>
<evidence type="ECO:0000313" key="3">
    <source>
        <dbReference type="EMBL" id="KKU33334.1"/>
    </source>
</evidence>
<dbReference type="Proteomes" id="UP000034705">
    <property type="component" value="Unassembled WGS sequence"/>
</dbReference>
<dbReference type="Gene3D" id="1.10.150.20">
    <property type="entry name" value="5' to 3' exonuclease, C-terminal subdomain"/>
    <property type="match status" value="1"/>
</dbReference>
<name>A0A0G1PKI6_9BACT</name>